<organism evidence="5 6">
    <name type="scientific">Staphylococcus xylosus</name>
    <dbReference type="NCBI Taxonomy" id="1288"/>
    <lineage>
        <taxon>Bacteria</taxon>
        <taxon>Bacillati</taxon>
        <taxon>Bacillota</taxon>
        <taxon>Bacilli</taxon>
        <taxon>Bacillales</taxon>
        <taxon>Staphylococcaceae</taxon>
        <taxon>Staphylococcus</taxon>
    </lineage>
</organism>
<keyword evidence="2" id="KW-0680">Restriction system</keyword>
<dbReference type="InterPro" id="IPR052021">
    <property type="entry name" value="Type-I_RS_S_subunit"/>
</dbReference>
<keyword evidence="3" id="KW-0238">DNA-binding</keyword>
<comment type="caution">
    <text evidence="5">The sequence shown here is derived from an EMBL/GenBank/DDBJ whole genome shotgun (WGS) entry which is preliminary data.</text>
</comment>
<dbReference type="SUPFAM" id="SSF116734">
    <property type="entry name" value="DNA methylase specificity domain"/>
    <property type="match status" value="2"/>
</dbReference>
<dbReference type="InterPro" id="IPR044946">
    <property type="entry name" value="Restrct_endonuc_typeI_TRD_sf"/>
</dbReference>
<dbReference type="Proteomes" id="UP000307747">
    <property type="component" value="Unassembled WGS sequence"/>
</dbReference>
<gene>
    <name evidence="5" type="ORF">FEZ53_10580</name>
</gene>
<dbReference type="PANTHER" id="PTHR30408:SF12">
    <property type="entry name" value="TYPE I RESTRICTION ENZYME MJAVIII SPECIFICITY SUBUNIT"/>
    <property type="match status" value="1"/>
</dbReference>
<dbReference type="InterPro" id="IPR000055">
    <property type="entry name" value="Restrct_endonuc_typeI_TRD"/>
</dbReference>
<feature type="domain" description="Type I restriction modification DNA specificity" evidence="4">
    <location>
        <begin position="3"/>
        <end position="153"/>
    </location>
</feature>
<evidence type="ECO:0000256" key="2">
    <source>
        <dbReference type="ARBA" id="ARBA00022747"/>
    </source>
</evidence>
<keyword evidence="5" id="KW-0540">Nuclease</keyword>
<dbReference type="AlphaFoldDB" id="A0A5R9B223"/>
<evidence type="ECO:0000259" key="4">
    <source>
        <dbReference type="Pfam" id="PF01420"/>
    </source>
</evidence>
<dbReference type="GO" id="GO:0003677">
    <property type="term" value="F:DNA binding"/>
    <property type="evidence" value="ECO:0007669"/>
    <property type="project" value="UniProtKB-KW"/>
</dbReference>
<evidence type="ECO:0000313" key="6">
    <source>
        <dbReference type="Proteomes" id="UP000307747"/>
    </source>
</evidence>
<protein>
    <submittedName>
        <fullName evidence="5">Restriction endonuclease subunit S</fullName>
    </submittedName>
</protein>
<dbReference type="GO" id="GO:0004519">
    <property type="term" value="F:endonuclease activity"/>
    <property type="evidence" value="ECO:0007669"/>
    <property type="project" value="UniProtKB-KW"/>
</dbReference>
<accession>A0A5R9B223</accession>
<feature type="domain" description="Type I restriction modification DNA specificity" evidence="4">
    <location>
        <begin position="237"/>
        <end position="366"/>
    </location>
</feature>
<name>A0A5R9B223_STAXY</name>
<dbReference type="EMBL" id="VBTJ01000002">
    <property type="protein sequence ID" value="TLP89890.1"/>
    <property type="molecule type" value="Genomic_DNA"/>
</dbReference>
<sequence length="387" mass="43909">MKYIAIKDAYNIRKGKKVIVSDCKTETSIRNIQIGDLRNNDLIKYCEPNIKYVLAKKDDILIAWDGANAGTIGFHLEGAIGSTLAKLTPKHNGLFYTPFIGYYLQTKFNYFQNTASGATIPHISKKSLESLKLPIISMEKQKKIVNYIQETKYLINNVNYQIQLLDELEESLFIEMFGDPVKNTKNFNKEKLKYVASKIGSGATPRGGNSTYQISGISLIRSMNVHNNYFSSKGLAYLNDEQAGKLSNVIVKSGDILLNITGASVARTCIINDQFLPARVNQHVAIIRCNNEKINNIFLNRQLTCYYYQLYLIGIATSGGATREAITKKQLENLKIIIPPIDLQNEFAKKIEKIEEIKKQSQKSLKYYEELYETLLYKAFNGELFKE</sequence>
<dbReference type="GO" id="GO:0009307">
    <property type="term" value="P:DNA restriction-modification system"/>
    <property type="evidence" value="ECO:0007669"/>
    <property type="project" value="UniProtKB-KW"/>
</dbReference>
<reference evidence="5 6" key="1">
    <citation type="submission" date="2019-05" db="EMBL/GenBank/DDBJ databases">
        <title>The metagenome of a microbial culture collection derived from dairy environment covers the genomic content of the human microbiome.</title>
        <authorList>
            <person name="Roder T."/>
            <person name="Wuthrich D."/>
            <person name="Sattari Z."/>
            <person name="Von Ah U."/>
            <person name="Bar C."/>
            <person name="Ronchi F."/>
            <person name="Macpherson A.J."/>
            <person name="Ganal-Vonarburg S.C."/>
            <person name="Bruggmann R."/>
            <person name="Vergeres G."/>
        </authorList>
    </citation>
    <scope>NUCLEOTIDE SEQUENCE [LARGE SCALE GENOMIC DNA]</scope>
    <source>
        <strain evidence="5 6">FAM 20833</strain>
    </source>
</reference>
<dbReference type="Pfam" id="PF01420">
    <property type="entry name" value="Methylase_S"/>
    <property type="match status" value="2"/>
</dbReference>
<evidence type="ECO:0000313" key="5">
    <source>
        <dbReference type="EMBL" id="TLP89890.1"/>
    </source>
</evidence>
<dbReference type="RefSeq" id="WP_107542714.1">
    <property type="nucleotide sequence ID" value="NZ_CP031275.1"/>
</dbReference>
<evidence type="ECO:0000256" key="3">
    <source>
        <dbReference type="ARBA" id="ARBA00023125"/>
    </source>
</evidence>
<evidence type="ECO:0000256" key="1">
    <source>
        <dbReference type="ARBA" id="ARBA00010923"/>
    </source>
</evidence>
<keyword evidence="5" id="KW-0255">Endonuclease</keyword>
<keyword evidence="5" id="KW-0378">Hydrolase</keyword>
<dbReference type="CDD" id="cd17263">
    <property type="entry name" value="RMtype1_S_AbaB8300I-TRD1-CR1_like"/>
    <property type="match status" value="1"/>
</dbReference>
<dbReference type="PANTHER" id="PTHR30408">
    <property type="entry name" value="TYPE-1 RESTRICTION ENZYME ECOKI SPECIFICITY PROTEIN"/>
    <property type="match status" value="1"/>
</dbReference>
<dbReference type="Gene3D" id="3.90.220.20">
    <property type="entry name" value="DNA methylase specificity domains"/>
    <property type="match status" value="2"/>
</dbReference>
<dbReference type="OrthoDB" id="9795776at2"/>
<proteinExistence type="inferred from homology"/>
<comment type="similarity">
    <text evidence="1">Belongs to the type-I restriction system S methylase family.</text>
</comment>